<dbReference type="InterPro" id="IPR006311">
    <property type="entry name" value="TAT_signal"/>
</dbReference>
<evidence type="ECO:0000256" key="3">
    <source>
        <dbReference type="ARBA" id="ARBA00022448"/>
    </source>
</evidence>
<dbReference type="Gene3D" id="3.40.190.10">
    <property type="entry name" value="Periplasmic binding protein-like II"/>
    <property type="match status" value="1"/>
</dbReference>
<dbReference type="Proteomes" id="UP000319555">
    <property type="component" value="Unassembled WGS sequence"/>
</dbReference>
<dbReference type="Gene3D" id="3.90.76.10">
    <property type="entry name" value="Dipeptide-binding Protein, Domain 1"/>
    <property type="match status" value="1"/>
</dbReference>
<dbReference type="InterPro" id="IPR000914">
    <property type="entry name" value="SBP_5_dom"/>
</dbReference>
<dbReference type="GO" id="GO:1904680">
    <property type="term" value="F:peptide transmembrane transporter activity"/>
    <property type="evidence" value="ECO:0007669"/>
    <property type="project" value="TreeGrafter"/>
</dbReference>
<dbReference type="Gene3D" id="3.10.105.10">
    <property type="entry name" value="Dipeptide-binding Protein, Domain 3"/>
    <property type="match status" value="1"/>
</dbReference>
<feature type="domain" description="Solute-binding protein family 5" evidence="5">
    <location>
        <begin position="96"/>
        <end position="429"/>
    </location>
</feature>
<dbReference type="PROSITE" id="PS51318">
    <property type="entry name" value="TAT"/>
    <property type="match status" value="1"/>
</dbReference>
<organism evidence="6 7">
    <name type="scientific">Ruegeria faecimaris</name>
    <dbReference type="NCBI Taxonomy" id="686389"/>
    <lineage>
        <taxon>Bacteria</taxon>
        <taxon>Pseudomonadati</taxon>
        <taxon>Pseudomonadota</taxon>
        <taxon>Alphaproteobacteria</taxon>
        <taxon>Rhodobacterales</taxon>
        <taxon>Roseobacteraceae</taxon>
        <taxon>Ruegeria</taxon>
    </lineage>
</organism>
<sequence length="525" mass="57215">MSDIDSLVRQYKAGSLSRRGFFKRAGAFGLLVPTASSILAQAGPAYAQSPTRGGWLRIAQGNTDDTLEPVRMTDTSDAVYGNCVYQRLTRLLPSLEVEGDAAEEWSVNDAATEWTFKLRAGLVFHNGQNVTSADVVESLSRHIAEGSESPAKALLSTVTAIDAPDAMTVKITLSSGNADLPVIMSDYHLSIHPAGHSDFTNAIGSGPFKVMEFIPGERVVFERFENYYEDGKPYLDGLDFIPVPDANAMLSALLAGDVDSVYDVPAFAVDQLNSNDAVTLHNTPTGSFTNMVMMVDRAPTNDANFRKGVKHALDRELVLNQVFKGIGTISADTPIGPTYKYWCPDVKPAEYDPDKAKFYFDKAGVSGFDLHTSETAGNSANDIALTFQQSAKGAVDVNVIKTPSDGYWTHTWMQKPMTMSGWNARPTVDAFLTIAHMKGGSWNETMWGSDEFDSMILAARAELDEAKRAQMYCDMLHMMNDDGGFVNAVFQNQLEATAQNVMGYTPHPVGTLGGFGQTLRNIWLT</sequence>
<accession>A0A521EJB5</accession>
<evidence type="ECO:0000259" key="5">
    <source>
        <dbReference type="Pfam" id="PF00496"/>
    </source>
</evidence>
<dbReference type="GO" id="GO:0030288">
    <property type="term" value="C:outer membrane-bounded periplasmic space"/>
    <property type="evidence" value="ECO:0007669"/>
    <property type="project" value="UniProtKB-ARBA"/>
</dbReference>
<protein>
    <submittedName>
        <fullName evidence="6">Peptide/nickel transport system substrate-binding protein</fullName>
    </submittedName>
</protein>
<dbReference type="InterPro" id="IPR039424">
    <property type="entry name" value="SBP_5"/>
</dbReference>
<dbReference type="SUPFAM" id="SSF53850">
    <property type="entry name" value="Periplasmic binding protein-like II"/>
    <property type="match status" value="1"/>
</dbReference>
<dbReference type="InterPro" id="IPR030678">
    <property type="entry name" value="Peptide/Ni-bd"/>
</dbReference>
<keyword evidence="4" id="KW-0732">Signal</keyword>
<name>A0A521EJB5_9RHOB</name>
<dbReference type="CDD" id="cd08503">
    <property type="entry name" value="PBP2_NikA_DppA_OppA_like_17"/>
    <property type="match status" value="1"/>
</dbReference>
<dbReference type="AlphaFoldDB" id="A0A521EJB5"/>
<dbReference type="Pfam" id="PF00496">
    <property type="entry name" value="SBP_bac_5"/>
    <property type="match status" value="1"/>
</dbReference>
<evidence type="ECO:0000313" key="6">
    <source>
        <dbReference type="EMBL" id="SMO84006.1"/>
    </source>
</evidence>
<dbReference type="PANTHER" id="PTHR30290">
    <property type="entry name" value="PERIPLASMIC BINDING COMPONENT OF ABC TRANSPORTER"/>
    <property type="match status" value="1"/>
</dbReference>
<comment type="similarity">
    <text evidence="2">Belongs to the bacterial solute-binding protein 5 family.</text>
</comment>
<evidence type="ECO:0000313" key="7">
    <source>
        <dbReference type="Proteomes" id="UP000319555"/>
    </source>
</evidence>
<evidence type="ECO:0000256" key="4">
    <source>
        <dbReference type="ARBA" id="ARBA00022729"/>
    </source>
</evidence>
<dbReference type="EMBL" id="FXTE01000011">
    <property type="protein sequence ID" value="SMO84006.1"/>
    <property type="molecule type" value="Genomic_DNA"/>
</dbReference>
<keyword evidence="3" id="KW-0813">Transport</keyword>
<dbReference type="PIRSF" id="PIRSF002741">
    <property type="entry name" value="MppA"/>
    <property type="match status" value="1"/>
</dbReference>
<proteinExistence type="inferred from homology"/>
<dbReference type="PANTHER" id="PTHR30290:SF10">
    <property type="entry name" value="PERIPLASMIC OLIGOPEPTIDE-BINDING PROTEIN-RELATED"/>
    <property type="match status" value="1"/>
</dbReference>
<keyword evidence="7" id="KW-1185">Reference proteome</keyword>
<evidence type="ECO:0000256" key="1">
    <source>
        <dbReference type="ARBA" id="ARBA00004418"/>
    </source>
</evidence>
<comment type="subcellular location">
    <subcellularLocation>
        <location evidence="1">Periplasm</location>
    </subcellularLocation>
</comment>
<dbReference type="GO" id="GO:0043190">
    <property type="term" value="C:ATP-binding cassette (ABC) transporter complex"/>
    <property type="evidence" value="ECO:0007669"/>
    <property type="project" value="InterPro"/>
</dbReference>
<gene>
    <name evidence="6" type="ORF">SAMN06265380_11192</name>
</gene>
<dbReference type="GO" id="GO:0015833">
    <property type="term" value="P:peptide transport"/>
    <property type="evidence" value="ECO:0007669"/>
    <property type="project" value="TreeGrafter"/>
</dbReference>
<dbReference type="RefSeq" id="WP_185956725.1">
    <property type="nucleotide sequence ID" value="NZ_FXTE01000011.1"/>
</dbReference>
<reference evidence="6 7" key="1">
    <citation type="submission" date="2017-05" db="EMBL/GenBank/DDBJ databases">
        <authorList>
            <person name="Varghese N."/>
            <person name="Submissions S."/>
        </authorList>
    </citation>
    <scope>NUCLEOTIDE SEQUENCE [LARGE SCALE GENOMIC DNA]</scope>
    <source>
        <strain evidence="6 7">DSM 28009</strain>
    </source>
</reference>
<evidence type="ECO:0000256" key="2">
    <source>
        <dbReference type="ARBA" id="ARBA00005695"/>
    </source>
</evidence>